<dbReference type="InterPro" id="IPR036390">
    <property type="entry name" value="WH_DNA-bd_sf"/>
</dbReference>
<dbReference type="EMBL" id="AZXY01000011">
    <property type="protein sequence ID" value="KSZ57011.1"/>
    <property type="molecule type" value="Genomic_DNA"/>
</dbReference>
<keyword evidence="5" id="KW-0804">Transcription</keyword>
<dbReference type="SUPFAM" id="SSF46785">
    <property type="entry name" value="Winged helix' DNA-binding domain"/>
    <property type="match status" value="1"/>
</dbReference>
<gene>
    <name evidence="7" type="ORF">Z045_19760</name>
</gene>
<dbReference type="PROSITE" id="PS50931">
    <property type="entry name" value="HTH_LYSR"/>
    <property type="match status" value="1"/>
</dbReference>
<evidence type="ECO:0000313" key="7">
    <source>
        <dbReference type="EMBL" id="KSZ57011.1"/>
    </source>
</evidence>
<dbReference type="AlphaFoldDB" id="A0A0V9UG94"/>
<keyword evidence="4" id="KW-0010">Activator</keyword>
<dbReference type="RefSeq" id="WP_060653366.1">
    <property type="nucleotide sequence ID" value="NZ_AZXY01000011.1"/>
</dbReference>
<dbReference type="GO" id="GO:0032993">
    <property type="term" value="C:protein-DNA complex"/>
    <property type="evidence" value="ECO:0007669"/>
    <property type="project" value="TreeGrafter"/>
</dbReference>
<sequence length="292" mass="31178">MELRQLQAFLAVAEELHFGRAAERLHIAQSPLSQMIRALERDLGAELFARTTRSVQLTAAGESLLGPARVIAAQIEIARTVVRSTASGVTGVVSVGFGGASGYTVISQLARRLEERCPGIELDLRPQTYTGEVLDLVSQGLLDMGIVGLPVPRDVATETVRQESLLVALPADHRLAAREELDAADLTGERFVVYPAAHGSSVREMTFTVCHSAGFTPVIAREAPDPYSLLALVGAGVGVAVVVASTTDITVTGVRYVPLRNSPVLPIALAWRRDNPAPAVRRVVDVLRAHVN</sequence>
<evidence type="ECO:0000256" key="2">
    <source>
        <dbReference type="ARBA" id="ARBA00023015"/>
    </source>
</evidence>
<dbReference type="GO" id="GO:0003677">
    <property type="term" value="F:DNA binding"/>
    <property type="evidence" value="ECO:0007669"/>
    <property type="project" value="UniProtKB-KW"/>
</dbReference>
<organism evidence="7 8">
    <name type="scientific">Rhodococcus pyridinivorans KG-16</name>
    <dbReference type="NCBI Taxonomy" id="1441730"/>
    <lineage>
        <taxon>Bacteria</taxon>
        <taxon>Bacillati</taxon>
        <taxon>Actinomycetota</taxon>
        <taxon>Actinomycetes</taxon>
        <taxon>Mycobacteriales</taxon>
        <taxon>Nocardiaceae</taxon>
        <taxon>Rhodococcus</taxon>
    </lineage>
</organism>
<comment type="caution">
    <text evidence="7">The sequence shown here is derived from an EMBL/GenBank/DDBJ whole genome shotgun (WGS) entry which is preliminary data.</text>
</comment>
<keyword evidence="3" id="KW-0238">DNA-binding</keyword>
<reference evidence="7 8" key="2">
    <citation type="journal article" date="2016" name="Genome Announc.">
        <title>Draft Genome Sequence of a Versatile Hydrocarbon-Degrading Bacterium, Rhodococcus pyridinivorans Strain KG-16, Collected from Oil Fields in India.</title>
        <authorList>
            <person name="Aggarwal R.K."/>
            <person name="Dawar C."/>
            <person name="Phanindranath R."/>
            <person name="Mutnuri L."/>
            <person name="Dayal A.M."/>
        </authorList>
    </citation>
    <scope>NUCLEOTIDE SEQUENCE [LARGE SCALE GENOMIC DNA]</scope>
    <source>
        <strain evidence="7 8">KG-16</strain>
    </source>
</reference>
<dbReference type="Proteomes" id="UP000053060">
    <property type="component" value="Unassembled WGS sequence"/>
</dbReference>
<dbReference type="PANTHER" id="PTHR30346:SF0">
    <property type="entry name" value="HCA OPERON TRANSCRIPTIONAL ACTIVATOR HCAR"/>
    <property type="match status" value="1"/>
</dbReference>
<evidence type="ECO:0000256" key="4">
    <source>
        <dbReference type="ARBA" id="ARBA00023159"/>
    </source>
</evidence>
<reference evidence="8" key="1">
    <citation type="submission" date="2015-01" db="EMBL/GenBank/DDBJ databases">
        <title>Draft genome sequence of Rhodococcus pyridinivorans strain KG-16, a hydrocarbon-degrading bacterium.</title>
        <authorList>
            <person name="Aggarwal R.K."/>
            <person name="Dawar C."/>
        </authorList>
    </citation>
    <scope>NUCLEOTIDE SEQUENCE [LARGE SCALE GENOMIC DNA]</scope>
    <source>
        <strain evidence="8">KG-16</strain>
    </source>
</reference>
<dbReference type="PRINTS" id="PR00039">
    <property type="entry name" value="HTHLYSR"/>
</dbReference>
<evidence type="ECO:0000256" key="3">
    <source>
        <dbReference type="ARBA" id="ARBA00023125"/>
    </source>
</evidence>
<name>A0A0V9UG94_9NOCA</name>
<evidence type="ECO:0000256" key="5">
    <source>
        <dbReference type="ARBA" id="ARBA00023163"/>
    </source>
</evidence>
<accession>A0A0V9UG94</accession>
<dbReference type="CDD" id="cd08414">
    <property type="entry name" value="PBP2_LTTR_aromatics_like"/>
    <property type="match status" value="1"/>
</dbReference>
<dbReference type="SUPFAM" id="SSF53850">
    <property type="entry name" value="Periplasmic binding protein-like II"/>
    <property type="match status" value="1"/>
</dbReference>
<dbReference type="Pfam" id="PF00126">
    <property type="entry name" value="HTH_1"/>
    <property type="match status" value="1"/>
</dbReference>
<dbReference type="PATRIC" id="fig|1441730.3.peg.4132"/>
<dbReference type="Pfam" id="PF03466">
    <property type="entry name" value="LysR_substrate"/>
    <property type="match status" value="1"/>
</dbReference>
<dbReference type="Gene3D" id="1.10.10.10">
    <property type="entry name" value="Winged helix-like DNA-binding domain superfamily/Winged helix DNA-binding domain"/>
    <property type="match status" value="1"/>
</dbReference>
<dbReference type="InterPro" id="IPR036388">
    <property type="entry name" value="WH-like_DNA-bd_sf"/>
</dbReference>
<dbReference type="GO" id="GO:0003700">
    <property type="term" value="F:DNA-binding transcription factor activity"/>
    <property type="evidence" value="ECO:0007669"/>
    <property type="project" value="InterPro"/>
</dbReference>
<dbReference type="Gene3D" id="3.40.190.10">
    <property type="entry name" value="Periplasmic binding protein-like II"/>
    <property type="match status" value="2"/>
</dbReference>
<dbReference type="InterPro" id="IPR005119">
    <property type="entry name" value="LysR_subst-bd"/>
</dbReference>
<dbReference type="PANTHER" id="PTHR30346">
    <property type="entry name" value="TRANSCRIPTIONAL DUAL REGULATOR HCAR-RELATED"/>
    <property type="match status" value="1"/>
</dbReference>
<feature type="domain" description="HTH lysR-type" evidence="6">
    <location>
        <begin position="1"/>
        <end position="58"/>
    </location>
</feature>
<comment type="similarity">
    <text evidence="1">Belongs to the LysR transcriptional regulatory family.</text>
</comment>
<dbReference type="InterPro" id="IPR000847">
    <property type="entry name" value="LysR_HTH_N"/>
</dbReference>
<evidence type="ECO:0000313" key="8">
    <source>
        <dbReference type="Proteomes" id="UP000053060"/>
    </source>
</evidence>
<keyword evidence="2" id="KW-0805">Transcription regulation</keyword>
<dbReference type="FunFam" id="1.10.10.10:FF:000001">
    <property type="entry name" value="LysR family transcriptional regulator"/>
    <property type="match status" value="1"/>
</dbReference>
<evidence type="ECO:0000256" key="1">
    <source>
        <dbReference type="ARBA" id="ARBA00009437"/>
    </source>
</evidence>
<proteinExistence type="inferred from homology"/>
<evidence type="ECO:0000259" key="6">
    <source>
        <dbReference type="PROSITE" id="PS50931"/>
    </source>
</evidence>
<protein>
    <submittedName>
        <fullName evidence="7">LysR family transcriptional regulator</fullName>
    </submittedName>
</protein>